<keyword evidence="1" id="KW-1133">Transmembrane helix</keyword>
<evidence type="ECO:0000256" key="1">
    <source>
        <dbReference type="SAM" id="Phobius"/>
    </source>
</evidence>
<sequence length="177" mass="20042">MDQPLPFFKSTSTSSPVYCIYLANVCHQLLERENTWSTCHPEAAVTLKIREICVFSPFEIASSTRSFTFAMFIVCPSAFTAVFHLSKNAYQILHFPFVRPTLSLPPPSPILSLSTSSNLSLLLHLARLPFNLHFVSFLFFSLGISFLQVSIYSATEELNKFIILLHYVITRNLKLGM</sequence>
<evidence type="ECO:0000313" key="2">
    <source>
        <dbReference type="EnsemblPlants" id="MELO3C033277.2.1"/>
    </source>
</evidence>
<proteinExistence type="predicted"/>
<protein>
    <submittedName>
        <fullName evidence="2">Uncharacterized protein</fullName>
    </submittedName>
</protein>
<keyword evidence="1" id="KW-0812">Transmembrane</keyword>
<dbReference type="Gramene" id="MELO3C033277.2.1">
    <property type="protein sequence ID" value="MELO3C033277.2.1"/>
    <property type="gene ID" value="MELO3C033277.2"/>
</dbReference>
<dbReference type="EnsemblPlants" id="MELO3C033277.2.1">
    <property type="protein sequence ID" value="MELO3C033277.2.1"/>
    <property type="gene ID" value="MELO3C033277.2"/>
</dbReference>
<name>A0A9I9EGT7_CUCME</name>
<accession>A0A9I9EGT7</accession>
<feature type="transmembrane region" description="Helical" evidence="1">
    <location>
        <begin position="132"/>
        <end position="151"/>
    </location>
</feature>
<keyword evidence="1" id="KW-0472">Membrane</keyword>
<organism evidence="2">
    <name type="scientific">Cucumis melo</name>
    <name type="common">Muskmelon</name>
    <dbReference type="NCBI Taxonomy" id="3656"/>
    <lineage>
        <taxon>Eukaryota</taxon>
        <taxon>Viridiplantae</taxon>
        <taxon>Streptophyta</taxon>
        <taxon>Embryophyta</taxon>
        <taxon>Tracheophyta</taxon>
        <taxon>Spermatophyta</taxon>
        <taxon>Magnoliopsida</taxon>
        <taxon>eudicotyledons</taxon>
        <taxon>Gunneridae</taxon>
        <taxon>Pentapetalae</taxon>
        <taxon>rosids</taxon>
        <taxon>fabids</taxon>
        <taxon>Cucurbitales</taxon>
        <taxon>Cucurbitaceae</taxon>
        <taxon>Benincaseae</taxon>
        <taxon>Cucumis</taxon>
    </lineage>
</organism>
<reference evidence="2" key="1">
    <citation type="submission" date="2023-03" db="UniProtKB">
        <authorList>
            <consortium name="EnsemblPlants"/>
        </authorList>
    </citation>
    <scope>IDENTIFICATION</scope>
</reference>
<dbReference type="AlphaFoldDB" id="A0A9I9EGT7"/>